<evidence type="ECO:0000313" key="6">
    <source>
        <dbReference type="Proteomes" id="UP000602905"/>
    </source>
</evidence>
<dbReference type="GO" id="GO:0009166">
    <property type="term" value="P:nucleotide catabolic process"/>
    <property type="evidence" value="ECO:0007669"/>
    <property type="project" value="InterPro"/>
</dbReference>
<comment type="caution">
    <text evidence="5">The sequence shown here is derived from an EMBL/GenBank/DDBJ whole genome shotgun (WGS) entry which is preliminary data.</text>
</comment>
<name>A0A8H7HN81_9AGAM</name>
<feature type="non-terminal residue" evidence="5">
    <location>
        <position position="639"/>
    </location>
</feature>
<feature type="region of interest" description="Disordered" evidence="1">
    <location>
        <begin position="464"/>
        <end position="486"/>
    </location>
</feature>
<dbReference type="OrthoDB" id="7722975at2759"/>
<evidence type="ECO:0000256" key="2">
    <source>
        <dbReference type="SAM" id="SignalP"/>
    </source>
</evidence>
<feature type="signal peptide" evidence="2">
    <location>
        <begin position="1"/>
        <end position="15"/>
    </location>
</feature>
<feature type="domain" description="Calcineurin-like phosphoesterase" evidence="3">
    <location>
        <begin position="73"/>
        <end position="257"/>
    </location>
</feature>
<dbReference type="InterPro" id="IPR036907">
    <property type="entry name" value="5'-Nucleotdase_C_sf"/>
</dbReference>
<gene>
    <name evidence="5" type="ORF">RHS03_06181</name>
</gene>
<evidence type="ECO:0000256" key="1">
    <source>
        <dbReference type="SAM" id="MobiDB-lite"/>
    </source>
</evidence>
<dbReference type="Pfam" id="PF21953">
    <property type="entry name" value="NadN_nucleosid_C"/>
    <property type="match status" value="1"/>
</dbReference>
<dbReference type="Gene3D" id="3.60.21.10">
    <property type="match status" value="2"/>
</dbReference>
<dbReference type="Proteomes" id="UP000602905">
    <property type="component" value="Unassembled WGS sequence"/>
</dbReference>
<dbReference type="InterPro" id="IPR004843">
    <property type="entry name" value="Calcineurin-like_PHP"/>
</dbReference>
<dbReference type="Pfam" id="PF00149">
    <property type="entry name" value="Metallophos"/>
    <property type="match status" value="1"/>
</dbReference>
<keyword evidence="2" id="KW-0732">Signal</keyword>
<protein>
    <submittedName>
        <fullName evidence="5">Ser thr protein phosphatase</fullName>
    </submittedName>
</protein>
<dbReference type="PANTHER" id="PTHR11575">
    <property type="entry name" value="5'-NUCLEOTIDASE-RELATED"/>
    <property type="match status" value="1"/>
</dbReference>
<reference evidence="5" key="1">
    <citation type="submission" date="2020-09" db="EMBL/GenBank/DDBJ databases">
        <title>Comparative genome analyses of four rice-infecting Rhizoctonia solani isolates reveal extensive enrichment of homogalacturonan modification genes.</title>
        <authorList>
            <person name="Lee D.-Y."/>
            <person name="Jeon J."/>
            <person name="Kim K.-T."/>
            <person name="Cheong K."/>
            <person name="Song H."/>
            <person name="Choi G."/>
            <person name="Ko J."/>
            <person name="Opiyo S.O."/>
            <person name="Zuo S."/>
            <person name="Madhav S."/>
            <person name="Lee Y.-H."/>
            <person name="Wang G.-L."/>
        </authorList>
    </citation>
    <scope>NUCLEOTIDE SEQUENCE</scope>
    <source>
        <strain evidence="5">AG1-IA WGL</strain>
    </source>
</reference>
<evidence type="ECO:0000259" key="3">
    <source>
        <dbReference type="Pfam" id="PF00149"/>
    </source>
</evidence>
<dbReference type="SUPFAM" id="SSF55816">
    <property type="entry name" value="5'-nucleotidase (syn. UDP-sugar hydrolase), C-terminal domain"/>
    <property type="match status" value="1"/>
</dbReference>
<dbReference type="EMBL" id="JACYCD010000071">
    <property type="protein sequence ID" value="KAF8703674.1"/>
    <property type="molecule type" value="Genomic_DNA"/>
</dbReference>
<dbReference type="InterPro" id="IPR053828">
    <property type="entry name" value="Nucleosidase_C"/>
</dbReference>
<dbReference type="InterPro" id="IPR029052">
    <property type="entry name" value="Metallo-depent_PP-like"/>
</dbReference>
<dbReference type="GO" id="GO:0016787">
    <property type="term" value="F:hydrolase activity"/>
    <property type="evidence" value="ECO:0007669"/>
    <property type="project" value="InterPro"/>
</dbReference>
<organism evidence="5 6">
    <name type="scientific">Rhizoctonia solani</name>
    <dbReference type="NCBI Taxonomy" id="456999"/>
    <lineage>
        <taxon>Eukaryota</taxon>
        <taxon>Fungi</taxon>
        <taxon>Dikarya</taxon>
        <taxon>Basidiomycota</taxon>
        <taxon>Agaricomycotina</taxon>
        <taxon>Agaricomycetes</taxon>
        <taxon>Cantharellales</taxon>
        <taxon>Ceratobasidiaceae</taxon>
        <taxon>Rhizoctonia</taxon>
    </lineage>
</organism>
<sequence length="639" mass="73230">MKAVLVGILVGLATASPVSLHRDPWDSTIKLPSPTQQLVWGDVNVLHTTDIHGWISGHSKDVYPEKSWSGNFGDFYSFVTHMREKAKANGQDASLLYYDMGYDLVVPGNHDLRNSAVVDFTINALKPLWGEKYLTSNVYITKVKPGEGKDHLGAKFRKWTTDNGRRMMAFGVVTNGSTHPGTPETIKIEPINKMIENEWFKTAIASAKDTDVFVLLGHVDPNPKRPTCSNNIMLIYEAIRKQHPLTPIMIFTGHSHKRWCKIIQNEYGSKRSMLLQSGHYFDTVGWMSVTLDGNTESEDLKFNHRYLDNNLATYMFHTNKTYDFFTPQGRNITCFIQKMEENKALNKVFGQLDLDYYLDCNTWVKDGVTGSKEGDTNQNKNSLFSFYLDAVETTLIKPESKHWLFFSNWGVLQGDIYRGPFTKADLYAISPDDRSPFLYATVCCTIADKIKDKVQELQITKANNDAKREKEEMEKDEREKQKKGSKKFERLYKSNTKIIGTNVDHYQSCFELPPINPNPNPKEDELTYGQKTQDECEGPGDDILHLNIPQVEFDATNMYPVYFWRKNFQDNLPKDKFVNIITTNYIGNSYVFKALEELVGEHVIKPRLAPYRDNITQDNLLEKYVSSKFPYRPAPGKPQ</sequence>
<dbReference type="PANTHER" id="PTHR11575:SF22">
    <property type="entry name" value="ADL392WP"/>
    <property type="match status" value="1"/>
</dbReference>
<accession>A0A8H7HN81</accession>
<dbReference type="GO" id="GO:0005829">
    <property type="term" value="C:cytosol"/>
    <property type="evidence" value="ECO:0007669"/>
    <property type="project" value="TreeGrafter"/>
</dbReference>
<proteinExistence type="predicted"/>
<feature type="chain" id="PRO_5034448105" evidence="2">
    <location>
        <begin position="16"/>
        <end position="639"/>
    </location>
</feature>
<dbReference type="SUPFAM" id="SSF56300">
    <property type="entry name" value="Metallo-dependent phosphatases"/>
    <property type="match status" value="1"/>
</dbReference>
<dbReference type="InterPro" id="IPR006179">
    <property type="entry name" value="5_nucleotidase/apyrase"/>
</dbReference>
<feature type="domain" description="Putative 5'-nucleotidase C-terminal" evidence="4">
    <location>
        <begin position="378"/>
        <end position="587"/>
    </location>
</feature>
<evidence type="ECO:0000313" key="5">
    <source>
        <dbReference type="EMBL" id="KAF8703674.1"/>
    </source>
</evidence>
<dbReference type="Gene3D" id="3.90.780.10">
    <property type="entry name" value="5'-Nucleotidase, C-terminal domain"/>
    <property type="match status" value="1"/>
</dbReference>
<dbReference type="AlphaFoldDB" id="A0A8H7HN81"/>
<evidence type="ECO:0000259" key="4">
    <source>
        <dbReference type="Pfam" id="PF21953"/>
    </source>
</evidence>